<dbReference type="SUPFAM" id="SSF52091">
    <property type="entry name" value="SpoIIaa-like"/>
    <property type="match status" value="1"/>
</dbReference>
<feature type="transmembrane region" description="Helical" evidence="5">
    <location>
        <begin position="327"/>
        <end position="346"/>
    </location>
</feature>
<evidence type="ECO:0000259" key="6">
    <source>
        <dbReference type="PROSITE" id="PS50801"/>
    </source>
</evidence>
<evidence type="ECO:0000256" key="5">
    <source>
        <dbReference type="SAM" id="Phobius"/>
    </source>
</evidence>
<proteinExistence type="predicted"/>
<dbReference type="InterPro" id="IPR036513">
    <property type="entry name" value="STAS_dom_sf"/>
</dbReference>
<dbReference type="Proteomes" id="UP000734823">
    <property type="component" value="Unassembled WGS sequence"/>
</dbReference>
<feature type="transmembrane region" description="Helical" evidence="5">
    <location>
        <begin position="180"/>
        <end position="199"/>
    </location>
</feature>
<dbReference type="PANTHER" id="PTHR43310">
    <property type="entry name" value="SULFATE TRANSPORTER YBAR-RELATED"/>
    <property type="match status" value="1"/>
</dbReference>
<feature type="transmembrane region" description="Helical" evidence="5">
    <location>
        <begin position="219"/>
        <end position="239"/>
    </location>
</feature>
<feature type="transmembrane region" description="Helical" evidence="5">
    <location>
        <begin position="150"/>
        <end position="168"/>
    </location>
</feature>
<dbReference type="Gene3D" id="3.30.750.24">
    <property type="entry name" value="STAS domain"/>
    <property type="match status" value="1"/>
</dbReference>
<dbReference type="Pfam" id="PF00916">
    <property type="entry name" value="Sulfate_transp"/>
    <property type="match status" value="2"/>
</dbReference>
<evidence type="ECO:0000256" key="4">
    <source>
        <dbReference type="ARBA" id="ARBA00023136"/>
    </source>
</evidence>
<comment type="caution">
    <text evidence="7">The sequence shown here is derived from an EMBL/GenBank/DDBJ whole genome shotgun (WGS) entry which is preliminary data.</text>
</comment>
<feature type="transmembrane region" description="Helical" evidence="5">
    <location>
        <begin position="358"/>
        <end position="389"/>
    </location>
</feature>
<evidence type="ECO:0000256" key="1">
    <source>
        <dbReference type="ARBA" id="ARBA00004141"/>
    </source>
</evidence>
<dbReference type="PROSITE" id="PS50801">
    <property type="entry name" value="STAS"/>
    <property type="match status" value="1"/>
</dbReference>
<comment type="subcellular location">
    <subcellularLocation>
        <location evidence="1">Membrane</location>
        <topology evidence="1">Multi-pass membrane protein</topology>
    </subcellularLocation>
</comment>
<keyword evidence="2 5" id="KW-0812">Transmembrane</keyword>
<dbReference type="EMBL" id="JABVED010000001">
    <property type="protein sequence ID" value="MBC6445636.1"/>
    <property type="molecule type" value="Genomic_DNA"/>
</dbReference>
<dbReference type="CDD" id="cd07042">
    <property type="entry name" value="STAS_SulP_like_sulfate_transporter"/>
    <property type="match status" value="1"/>
</dbReference>
<dbReference type="InterPro" id="IPR011547">
    <property type="entry name" value="SLC26A/SulP_dom"/>
</dbReference>
<dbReference type="PANTHER" id="PTHR43310:SF1">
    <property type="entry name" value="SULFATE TRANSPORTER YBAR-RELATED"/>
    <property type="match status" value="1"/>
</dbReference>
<evidence type="ECO:0000313" key="8">
    <source>
        <dbReference type="Proteomes" id="UP000734823"/>
    </source>
</evidence>
<evidence type="ECO:0000256" key="3">
    <source>
        <dbReference type="ARBA" id="ARBA00022989"/>
    </source>
</evidence>
<name>A0ABR7KYY5_9PSEU</name>
<feature type="transmembrane region" description="Helical" evidence="5">
    <location>
        <begin position="25"/>
        <end position="48"/>
    </location>
</feature>
<dbReference type="InterPro" id="IPR052706">
    <property type="entry name" value="Membrane-Transporter-like"/>
</dbReference>
<dbReference type="Pfam" id="PF01740">
    <property type="entry name" value="STAS"/>
    <property type="match status" value="1"/>
</dbReference>
<evidence type="ECO:0000313" key="7">
    <source>
        <dbReference type="EMBL" id="MBC6445636.1"/>
    </source>
</evidence>
<protein>
    <submittedName>
        <fullName evidence="7">SulP family inorganic anion transporter</fullName>
    </submittedName>
</protein>
<keyword evidence="4 5" id="KW-0472">Membrane</keyword>
<gene>
    <name evidence="7" type="ORF">GPZ80_00405</name>
</gene>
<accession>A0ABR7KYY5</accession>
<feature type="transmembrane region" description="Helical" evidence="5">
    <location>
        <begin position="60"/>
        <end position="88"/>
    </location>
</feature>
<sequence length="495" mass="51225">MSLSTITNLYRLAPKWSPKVLRTEVLAGLVVALALIPEAISFSIIAGVDPSLGLYASFTMAVVISFVGGRPAMISAATGAVALVVAPLAREHGVGYLIAAVILGGLFQIALGGLGVAKLMRFVPRSVMVGFVNALAILIFMAQVPELIDVPWPVYPLVAGALVLMVLLPRLTKVVPAPLISIIALTALTIGAGIAVPTVGDKGDLPSSLPVPGLPDVPFSMSTLSVIAPYALALALVGLMESLMTAKLVDDLTDTHSNKTRESIGQGIANVVTGFFGGMGGCAMIGQTMINVKSGARTRLSTFLAGVFLMALCVAVGPLVSRIPMAALVAVMVLVAVGTFDWHSVARATLRRMPVGEITVMVVTVAVVVATDNLAIGVIVGTITAMVVFARRVARLATVEPLLDPDGSQVVYTVTGELFFASSNDLVYQFDYAGDPDKVIIDLAAAHIWDASSVAALDAITTKYAARGKTVEIIGLNGPSAKLHGNLTGELAGSH</sequence>
<keyword evidence="3 5" id="KW-1133">Transmembrane helix</keyword>
<dbReference type="PROSITE" id="PS01130">
    <property type="entry name" value="SLC26A"/>
    <property type="match status" value="1"/>
</dbReference>
<feature type="transmembrane region" description="Helical" evidence="5">
    <location>
        <begin position="268"/>
        <end position="290"/>
    </location>
</feature>
<feature type="transmembrane region" description="Helical" evidence="5">
    <location>
        <begin position="126"/>
        <end position="144"/>
    </location>
</feature>
<feature type="transmembrane region" description="Helical" evidence="5">
    <location>
        <begin position="94"/>
        <end position="114"/>
    </location>
</feature>
<keyword evidence="8" id="KW-1185">Reference proteome</keyword>
<feature type="transmembrane region" description="Helical" evidence="5">
    <location>
        <begin position="302"/>
        <end position="320"/>
    </location>
</feature>
<dbReference type="InterPro" id="IPR002645">
    <property type="entry name" value="STAS_dom"/>
</dbReference>
<reference evidence="7 8" key="1">
    <citation type="submission" date="2020-06" db="EMBL/GenBank/DDBJ databases">
        <title>Actinokineospora xiongansis sp. nov., isolated from soil of Baiyangdian.</title>
        <authorList>
            <person name="Zhang X."/>
        </authorList>
    </citation>
    <scope>NUCLEOTIDE SEQUENCE [LARGE SCALE GENOMIC DNA]</scope>
    <source>
        <strain evidence="7 8">HBU206404</strain>
    </source>
</reference>
<organism evidence="7 8">
    <name type="scientific">Actinokineospora xionganensis</name>
    <dbReference type="NCBI Taxonomy" id="2684470"/>
    <lineage>
        <taxon>Bacteria</taxon>
        <taxon>Bacillati</taxon>
        <taxon>Actinomycetota</taxon>
        <taxon>Actinomycetes</taxon>
        <taxon>Pseudonocardiales</taxon>
        <taxon>Pseudonocardiaceae</taxon>
        <taxon>Actinokineospora</taxon>
    </lineage>
</organism>
<evidence type="ECO:0000256" key="2">
    <source>
        <dbReference type="ARBA" id="ARBA00022692"/>
    </source>
</evidence>
<feature type="domain" description="STAS" evidence="6">
    <location>
        <begin position="399"/>
        <end position="477"/>
    </location>
</feature>
<dbReference type="InterPro" id="IPR018045">
    <property type="entry name" value="S04_transporter_CS"/>
</dbReference>